<dbReference type="EMBL" id="VKDB01000009">
    <property type="protein sequence ID" value="TSA85463.1"/>
    <property type="molecule type" value="Genomic_DNA"/>
</dbReference>
<dbReference type="RefSeq" id="WP_143720657.1">
    <property type="nucleotide sequence ID" value="NZ_VKDB01000009.1"/>
</dbReference>
<dbReference type="Pfam" id="PF13686">
    <property type="entry name" value="DrsE_2"/>
    <property type="match status" value="1"/>
</dbReference>
<dbReference type="OrthoDB" id="9802028at2"/>
<dbReference type="InterPro" id="IPR032836">
    <property type="entry name" value="DsrE2-like"/>
</dbReference>
<name>A0A553UZ16_9DEIO</name>
<dbReference type="AlphaFoldDB" id="A0A553UZ16"/>
<sequence>MADSIHIFSTFWGLDIINKKTSEHLKFSMLGNTAMHMPELGYLRPGLEHMSMPQVMAQLPGMTAVTTKMMKSRSPIWTSPPCRNSSTYCRWQAFICGPARCPLT</sequence>
<organism evidence="1 2">
    <name type="scientific">Deinococcus detaillensis</name>
    <dbReference type="NCBI Taxonomy" id="2592048"/>
    <lineage>
        <taxon>Bacteria</taxon>
        <taxon>Thermotogati</taxon>
        <taxon>Deinococcota</taxon>
        <taxon>Deinococci</taxon>
        <taxon>Deinococcales</taxon>
        <taxon>Deinococcaceae</taxon>
        <taxon>Deinococcus</taxon>
    </lineage>
</organism>
<dbReference type="Proteomes" id="UP000316092">
    <property type="component" value="Unassembled WGS sequence"/>
</dbReference>
<accession>A0A553UZ16</accession>
<reference evidence="1 2" key="1">
    <citation type="submission" date="2019-07" db="EMBL/GenBank/DDBJ databases">
        <title>Deinococcus detaillus sp. nov., isolated from humus soil in Antarctica.</title>
        <authorList>
            <person name="Zhang K."/>
        </authorList>
    </citation>
    <scope>NUCLEOTIDE SEQUENCE [LARGE SCALE GENOMIC DNA]</scope>
    <source>
        <strain evidence="1 2">H1</strain>
    </source>
</reference>
<evidence type="ECO:0000313" key="2">
    <source>
        <dbReference type="Proteomes" id="UP000316092"/>
    </source>
</evidence>
<evidence type="ECO:0000313" key="1">
    <source>
        <dbReference type="EMBL" id="TSA85463.1"/>
    </source>
</evidence>
<proteinExistence type="predicted"/>
<dbReference type="InterPro" id="IPR027396">
    <property type="entry name" value="DsrEFH-like"/>
</dbReference>
<protein>
    <submittedName>
        <fullName evidence="1">Uncharacterized protein</fullName>
    </submittedName>
</protein>
<keyword evidence="2" id="KW-1185">Reference proteome</keyword>
<dbReference type="Gene3D" id="3.40.1260.10">
    <property type="entry name" value="DsrEFH-like"/>
    <property type="match status" value="1"/>
</dbReference>
<comment type="caution">
    <text evidence="1">The sequence shown here is derived from an EMBL/GenBank/DDBJ whole genome shotgun (WGS) entry which is preliminary data.</text>
</comment>
<gene>
    <name evidence="1" type="ORF">FNU79_09710</name>
</gene>